<organism evidence="1 2">
    <name type="scientific">Liparis tanakae</name>
    <name type="common">Tanaka's snailfish</name>
    <dbReference type="NCBI Taxonomy" id="230148"/>
    <lineage>
        <taxon>Eukaryota</taxon>
        <taxon>Metazoa</taxon>
        <taxon>Chordata</taxon>
        <taxon>Craniata</taxon>
        <taxon>Vertebrata</taxon>
        <taxon>Euteleostomi</taxon>
        <taxon>Actinopterygii</taxon>
        <taxon>Neopterygii</taxon>
        <taxon>Teleostei</taxon>
        <taxon>Neoteleostei</taxon>
        <taxon>Acanthomorphata</taxon>
        <taxon>Eupercaria</taxon>
        <taxon>Perciformes</taxon>
        <taxon>Cottioidei</taxon>
        <taxon>Cottales</taxon>
        <taxon>Liparidae</taxon>
        <taxon>Liparis</taxon>
    </lineage>
</organism>
<sequence>MLATMILWTSCSSVLMLPRFLLARLSMYDFLVFWISRLSLTKLNEGVGPGHGGHLLSVLLVELRLQVFEAANGRPSASRAIIVSSTMSLVGRLAGPRGAAVTDCSPDTAAHDQVSPGICHAASLLPVSTVQGGETRLELRGTRIGDV</sequence>
<protein>
    <submittedName>
        <fullName evidence="1">Uncharacterized protein</fullName>
    </submittedName>
</protein>
<dbReference type="Proteomes" id="UP000314294">
    <property type="component" value="Unassembled WGS sequence"/>
</dbReference>
<name>A0A4Z2GMC6_9TELE</name>
<comment type="caution">
    <text evidence="1">The sequence shown here is derived from an EMBL/GenBank/DDBJ whole genome shotgun (WGS) entry which is preliminary data.</text>
</comment>
<gene>
    <name evidence="1" type="ORF">EYF80_035957</name>
</gene>
<accession>A0A4Z2GMC6</accession>
<proteinExistence type="predicted"/>
<dbReference type="EMBL" id="SRLO01000504">
    <property type="protein sequence ID" value="TNN53812.1"/>
    <property type="molecule type" value="Genomic_DNA"/>
</dbReference>
<reference evidence="1 2" key="1">
    <citation type="submission" date="2019-03" db="EMBL/GenBank/DDBJ databases">
        <title>First draft genome of Liparis tanakae, snailfish: a comprehensive survey of snailfish specific genes.</title>
        <authorList>
            <person name="Kim W."/>
            <person name="Song I."/>
            <person name="Jeong J.-H."/>
            <person name="Kim D."/>
            <person name="Kim S."/>
            <person name="Ryu S."/>
            <person name="Song J.Y."/>
            <person name="Lee S.K."/>
        </authorList>
    </citation>
    <scope>NUCLEOTIDE SEQUENCE [LARGE SCALE GENOMIC DNA]</scope>
    <source>
        <tissue evidence="1">Muscle</tissue>
    </source>
</reference>
<keyword evidence="2" id="KW-1185">Reference proteome</keyword>
<evidence type="ECO:0000313" key="2">
    <source>
        <dbReference type="Proteomes" id="UP000314294"/>
    </source>
</evidence>
<evidence type="ECO:0000313" key="1">
    <source>
        <dbReference type="EMBL" id="TNN53812.1"/>
    </source>
</evidence>
<dbReference type="AlphaFoldDB" id="A0A4Z2GMC6"/>